<keyword evidence="2" id="KW-1185">Reference proteome</keyword>
<proteinExistence type="predicted"/>
<dbReference type="SUPFAM" id="SSF55620">
    <property type="entry name" value="Tetrahydrobiopterin biosynthesis enzymes-like"/>
    <property type="match status" value="1"/>
</dbReference>
<dbReference type="Pfam" id="PF01242">
    <property type="entry name" value="PTPS"/>
    <property type="match status" value="1"/>
</dbReference>
<dbReference type="RefSeq" id="WP_227350306.1">
    <property type="nucleotide sequence ID" value="NZ_CM002803.1"/>
</dbReference>
<dbReference type="PATRIC" id="fig|388467.6.peg.1202"/>
<dbReference type="AlphaFoldDB" id="A0A073CFB8"/>
<accession>A0A073CFB8</accession>
<dbReference type="eggNOG" id="COG0720">
    <property type="taxonomic scope" value="Bacteria"/>
</dbReference>
<organism evidence="1 2">
    <name type="scientific">Planktothrix agardhii (strain NIVA-CYA 126/8)</name>
    <dbReference type="NCBI Taxonomy" id="388467"/>
    <lineage>
        <taxon>Bacteria</taxon>
        <taxon>Bacillati</taxon>
        <taxon>Cyanobacteriota</taxon>
        <taxon>Cyanophyceae</taxon>
        <taxon>Oscillatoriophycideae</taxon>
        <taxon>Oscillatoriales</taxon>
        <taxon>Microcoleaceae</taxon>
        <taxon>Planktothrix</taxon>
    </lineage>
</organism>
<sequence>MKPEFRSHYPPEWLEKQTIPYRNIVGMNEQIYRESLTFNYTIKTTLHRQHFNPPIWKDCHFHNFEISLELQAVRHPEDLYGLDMVEMENQLQIWAKQLPEIVNDHPLCPHGTTEEMCLYFSRIPIDNHIQIMRVSVSETPNRVTTLEVYIAGNRE</sequence>
<dbReference type="EMBL" id="CM002803">
    <property type="protein sequence ID" value="KEI66338.1"/>
    <property type="molecule type" value="Genomic_DNA"/>
</dbReference>
<reference evidence="1 2" key="1">
    <citation type="journal article" date="2014" name="Appl. Environ. Microbiol.">
        <title>Elucidation of insertion elements encoded on plasmids and in vitro construction of shuttle vectors from the toxic cyanobacterium Planktothrix.</title>
        <authorList>
            <person name="Christiansen G."/>
            <person name="Goesmann A."/>
            <person name="Kurmayer R."/>
        </authorList>
    </citation>
    <scope>NUCLEOTIDE SEQUENCE [LARGE SCALE GENOMIC DNA]</scope>
    <source>
        <strain evidence="1 2">NIVA-CYA 126/8</strain>
    </source>
</reference>
<dbReference type="InterPro" id="IPR007115">
    <property type="entry name" value="6-PTP_synth/QueD"/>
</dbReference>
<dbReference type="HOGENOM" id="CLU_1872509_0_0_3"/>
<gene>
    <name evidence="1" type="ORF">A19Y_1264</name>
</gene>
<protein>
    <recommendedName>
        <fullName evidence="3">6-carboxytetrahydropterin synthase</fullName>
    </recommendedName>
</protein>
<evidence type="ECO:0000313" key="1">
    <source>
        <dbReference type="EMBL" id="KEI66338.1"/>
    </source>
</evidence>
<dbReference type="STRING" id="388467.A19Y_1264"/>
<evidence type="ECO:0008006" key="3">
    <source>
        <dbReference type="Google" id="ProtNLM"/>
    </source>
</evidence>
<name>A0A073CFB8_PLAA1</name>
<evidence type="ECO:0000313" key="2">
    <source>
        <dbReference type="Proteomes" id="UP000027395"/>
    </source>
</evidence>
<dbReference type="Proteomes" id="UP000027395">
    <property type="component" value="Chromosome"/>
</dbReference>